<protein>
    <recommendedName>
        <fullName evidence="3">DUF4221 domain-containing protein</fullName>
    </recommendedName>
</protein>
<reference evidence="1 2" key="1">
    <citation type="submission" date="2018-04" db="EMBL/GenBank/DDBJ databases">
        <title>Complete genome uncultured novel isolate.</title>
        <authorList>
            <person name="Merlino G."/>
        </authorList>
    </citation>
    <scope>NUCLEOTIDE SEQUENCE [LARGE SCALE GENOMIC DNA]</scope>
    <source>
        <strain evidence="2">R1DC9</strain>
    </source>
</reference>
<dbReference type="PROSITE" id="PS51257">
    <property type="entry name" value="PROKAR_LIPOPROTEIN"/>
    <property type="match status" value="1"/>
</dbReference>
<gene>
    <name evidence="1" type="ORF">DCC35_11690</name>
</gene>
<proteinExistence type="predicted"/>
<dbReference type="RefSeq" id="WP_137090957.1">
    <property type="nucleotide sequence ID" value="NZ_CP028923.1"/>
</dbReference>
<evidence type="ECO:0000313" key="2">
    <source>
        <dbReference type="Proteomes" id="UP000298616"/>
    </source>
</evidence>
<accession>A0A4D7JPD8</accession>
<dbReference type="EMBL" id="CP028923">
    <property type="protein sequence ID" value="QCK15360.1"/>
    <property type="molecule type" value="Genomic_DNA"/>
</dbReference>
<evidence type="ECO:0008006" key="3">
    <source>
        <dbReference type="Google" id="ProtNLM"/>
    </source>
</evidence>
<dbReference type="AlphaFoldDB" id="A0A4D7JPD8"/>
<organism evidence="1 2">
    <name type="scientific">Mangrovivirga cuniculi</name>
    <dbReference type="NCBI Taxonomy" id="2715131"/>
    <lineage>
        <taxon>Bacteria</taxon>
        <taxon>Pseudomonadati</taxon>
        <taxon>Bacteroidota</taxon>
        <taxon>Cytophagia</taxon>
        <taxon>Cytophagales</taxon>
        <taxon>Mangrovivirgaceae</taxon>
        <taxon>Mangrovivirga</taxon>
    </lineage>
</organism>
<name>A0A4D7JPD8_9BACT</name>
<keyword evidence="2" id="KW-1185">Reference proteome</keyword>
<evidence type="ECO:0000313" key="1">
    <source>
        <dbReference type="EMBL" id="QCK15360.1"/>
    </source>
</evidence>
<dbReference type="OrthoDB" id="918297at2"/>
<sequence>MYLYSKNIYILLITLLIFSCDLKDDELAPEESFVKVYDVNNFNLDLEPIDIIQTTDSGYVILAQDKDGIPNILEANNQGEIQAIRSTASSGTGSQYYKPVGELMNIDGSVYFIAMNINLEAVLFEIEPGRIGTRVYSQVYQPLAASQGPGNEILIAGYSSAQGDEIVTEQSTFYVMTPNSSAPRYSYSMRTEDSFTDDLINAYFNGEADFPFFTGYIGNESSATNYFVNTFYNFNLSTVFLNPTNDPDNQVSGSVIGDNYAGGLKSMLSLGGNNFATAYQHTNDYYFNPLNNIPVNQHTSSLDSGEIRFSEIDNLSDIIIKRLNIGEQDIIVYAAQNRRKQILLYSYDPITGEFIGKMTLGNNSPYEAIDFEITNDDGMVILAKTYVAEARFGRVALFKLNNDQLSNLIR</sequence>
<dbReference type="Proteomes" id="UP000298616">
    <property type="component" value="Chromosome"/>
</dbReference>
<dbReference type="KEGG" id="fpf:DCC35_11690"/>